<sequence length="57" mass="6506">MVHGNLLSNAINSNQQILLNSRIKFLEVLAQQSLLTFDLHCLNCYLLCTYTHVNVVM</sequence>
<gene>
    <name evidence="1" type="ORF">SMTD_LOCUS11382</name>
</gene>
<proteinExistence type="predicted"/>
<accession>A0A183PAJ6</accession>
<evidence type="ECO:0000313" key="1">
    <source>
        <dbReference type="EMBL" id="VDP57964.1"/>
    </source>
</evidence>
<dbReference type="Proteomes" id="UP000269396">
    <property type="component" value="Unassembled WGS sequence"/>
</dbReference>
<evidence type="ECO:0000313" key="2">
    <source>
        <dbReference type="Proteomes" id="UP000269396"/>
    </source>
</evidence>
<name>A0A183PAJ6_9TREM</name>
<dbReference type="AlphaFoldDB" id="A0A183PAJ6"/>
<keyword evidence="2" id="KW-1185">Reference proteome</keyword>
<reference evidence="1 2" key="1">
    <citation type="submission" date="2018-11" db="EMBL/GenBank/DDBJ databases">
        <authorList>
            <consortium name="Pathogen Informatics"/>
        </authorList>
    </citation>
    <scope>NUCLEOTIDE SEQUENCE [LARGE SCALE GENOMIC DNA]</scope>
    <source>
        <strain>Denwood</strain>
        <strain evidence="2">Zambia</strain>
    </source>
</reference>
<dbReference type="EMBL" id="UZAL01031408">
    <property type="protein sequence ID" value="VDP57964.1"/>
    <property type="molecule type" value="Genomic_DNA"/>
</dbReference>
<organism evidence="1 2">
    <name type="scientific">Schistosoma mattheei</name>
    <dbReference type="NCBI Taxonomy" id="31246"/>
    <lineage>
        <taxon>Eukaryota</taxon>
        <taxon>Metazoa</taxon>
        <taxon>Spiralia</taxon>
        <taxon>Lophotrochozoa</taxon>
        <taxon>Platyhelminthes</taxon>
        <taxon>Trematoda</taxon>
        <taxon>Digenea</taxon>
        <taxon>Strigeidida</taxon>
        <taxon>Schistosomatoidea</taxon>
        <taxon>Schistosomatidae</taxon>
        <taxon>Schistosoma</taxon>
    </lineage>
</organism>
<protein>
    <submittedName>
        <fullName evidence="1">Uncharacterized protein</fullName>
    </submittedName>
</protein>